<dbReference type="AlphaFoldDB" id="A0A1B7MQZ3"/>
<sequence>MPSAKYIRSNEHSIAFNISIQSSFVDHTHTHIHILIPDYLPWVQYSLLSALGLMLSYLPSRGS</sequence>
<proteinExistence type="predicted"/>
<dbReference type="EMBL" id="KV448543">
    <property type="protein sequence ID" value="OAX35007.1"/>
    <property type="molecule type" value="Genomic_DNA"/>
</dbReference>
<gene>
    <name evidence="1" type="ORF">K503DRAFT_403176</name>
</gene>
<dbReference type="Proteomes" id="UP000092154">
    <property type="component" value="Unassembled WGS sequence"/>
</dbReference>
<evidence type="ECO:0000313" key="1">
    <source>
        <dbReference type="EMBL" id="OAX35007.1"/>
    </source>
</evidence>
<protein>
    <submittedName>
        <fullName evidence="1">Uncharacterized protein</fullName>
    </submittedName>
</protein>
<organism evidence="1 2">
    <name type="scientific">Rhizopogon vinicolor AM-OR11-026</name>
    <dbReference type="NCBI Taxonomy" id="1314800"/>
    <lineage>
        <taxon>Eukaryota</taxon>
        <taxon>Fungi</taxon>
        <taxon>Dikarya</taxon>
        <taxon>Basidiomycota</taxon>
        <taxon>Agaricomycotina</taxon>
        <taxon>Agaricomycetes</taxon>
        <taxon>Agaricomycetidae</taxon>
        <taxon>Boletales</taxon>
        <taxon>Suillineae</taxon>
        <taxon>Rhizopogonaceae</taxon>
        <taxon>Rhizopogon</taxon>
    </lineage>
</organism>
<reference evidence="1 2" key="1">
    <citation type="submission" date="2016-06" db="EMBL/GenBank/DDBJ databases">
        <title>Comparative genomics of the ectomycorrhizal sister species Rhizopogon vinicolor and Rhizopogon vesiculosus (Basidiomycota: Boletales) reveals a divergence of the mating type B locus.</title>
        <authorList>
            <consortium name="DOE Joint Genome Institute"/>
            <person name="Mujic A.B."/>
            <person name="Kuo A."/>
            <person name="Tritt A."/>
            <person name="Lipzen A."/>
            <person name="Chen C."/>
            <person name="Johnson J."/>
            <person name="Sharma A."/>
            <person name="Barry K."/>
            <person name="Grigoriev I.V."/>
            <person name="Spatafora J.W."/>
        </authorList>
    </citation>
    <scope>NUCLEOTIDE SEQUENCE [LARGE SCALE GENOMIC DNA]</scope>
    <source>
        <strain evidence="1 2">AM-OR11-026</strain>
    </source>
</reference>
<dbReference type="InParanoid" id="A0A1B7MQZ3"/>
<accession>A0A1B7MQZ3</accession>
<name>A0A1B7MQZ3_9AGAM</name>
<keyword evidence="2" id="KW-1185">Reference proteome</keyword>
<evidence type="ECO:0000313" key="2">
    <source>
        <dbReference type="Proteomes" id="UP000092154"/>
    </source>
</evidence>